<evidence type="ECO:0000313" key="1">
    <source>
        <dbReference type="EMBL" id="SVB03835.1"/>
    </source>
</evidence>
<feature type="non-terminal residue" evidence="1">
    <location>
        <position position="1"/>
    </location>
</feature>
<gene>
    <name evidence="1" type="ORF">METZ01_LOCUS156689</name>
</gene>
<name>A0A382AQL7_9ZZZZ</name>
<evidence type="ECO:0008006" key="2">
    <source>
        <dbReference type="Google" id="ProtNLM"/>
    </source>
</evidence>
<dbReference type="AlphaFoldDB" id="A0A382AQL7"/>
<reference evidence="1" key="1">
    <citation type="submission" date="2018-05" db="EMBL/GenBank/DDBJ databases">
        <authorList>
            <person name="Lanie J.A."/>
            <person name="Ng W.-L."/>
            <person name="Kazmierczak K.M."/>
            <person name="Andrzejewski T.M."/>
            <person name="Davidsen T.M."/>
            <person name="Wayne K.J."/>
            <person name="Tettelin H."/>
            <person name="Glass J.I."/>
            <person name="Rusch D."/>
            <person name="Podicherti R."/>
            <person name="Tsui H.-C.T."/>
            <person name="Winkler M.E."/>
        </authorList>
    </citation>
    <scope>NUCLEOTIDE SEQUENCE</scope>
</reference>
<organism evidence="1">
    <name type="scientific">marine metagenome</name>
    <dbReference type="NCBI Taxonomy" id="408172"/>
    <lineage>
        <taxon>unclassified sequences</taxon>
        <taxon>metagenomes</taxon>
        <taxon>ecological metagenomes</taxon>
    </lineage>
</organism>
<sequence>ELYKTIQSRELKINWATEFKFNPEAKFWQRVTPRGTYSVQHDSILSQIGEVYRFRRGDELFGSLAGSLELIPRKLRISAGQTWYLKMRNSYYSKNKQWNEWMAGGTDLRKDYDTRSVMIFQDLALIFQNTDPMNQFGSTPFEAELSATVPVLTRHTWSAIKVRLSFVTYFQLW</sequence>
<proteinExistence type="predicted"/>
<accession>A0A382AQL7</accession>
<dbReference type="EMBL" id="UINC01026420">
    <property type="protein sequence ID" value="SVB03835.1"/>
    <property type="molecule type" value="Genomic_DNA"/>
</dbReference>
<protein>
    <recommendedName>
        <fullName evidence="2">Outer membrane protein beta-barrel domain-containing protein</fullName>
    </recommendedName>
</protein>